<organism evidence="2 3">
    <name type="scientific">Microbacterium capsulatum</name>
    <dbReference type="NCBI Taxonomy" id="3041921"/>
    <lineage>
        <taxon>Bacteria</taxon>
        <taxon>Bacillati</taxon>
        <taxon>Actinomycetota</taxon>
        <taxon>Actinomycetes</taxon>
        <taxon>Micrococcales</taxon>
        <taxon>Microbacteriaceae</taxon>
        <taxon>Microbacterium</taxon>
    </lineage>
</organism>
<dbReference type="EMBL" id="JAVFCB010000007">
    <property type="protein sequence ID" value="MDQ4214743.1"/>
    <property type="molecule type" value="Genomic_DNA"/>
</dbReference>
<feature type="domain" description="Schlafen AlbA-2" evidence="1">
    <location>
        <begin position="291"/>
        <end position="413"/>
    </location>
</feature>
<reference evidence="2 3" key="1">
    <citation type="submission" date="2023-08" db="EMBL/GenBank/DDBJ databases">
        <title>Microbacterium sp. nov., isolated from a waste landfill.</title>
        <authorList>
            <person name="Wen W."/>
        </authorList>
    </citation>
    <scope>NUCLEOTIDE SEQUENCE [LARGE SCALE GENOMIC DNA]</scope>
    <source>
        <strain evidence="2 3">ASV81</strain>
    </source>
</reference>
<dbReference type="GO" id="GO:0005524">
    <property type="term" value="F:ATP binding"/>
    <property type="evidence" value="ECO:0007669"/>
    <property type="project" value="UniProtKB-KW"/>
</dbReference>
<comment type="caution">
    <text evidence="2">The sequence shown here is derived from an EMBL/GenBank/DDBJ whole genome shotgun (WGS) entry which is preliminary data.</text>
</comment>
<dbReference type="PANTHER" id="PTHR30595:SF6">
    <property type="entry name" value="SCHLAFEN ALBA-2 DOMAIN-CONTAINING PROTEIN"/>
    <property type="match status" value="1"/>
</dbReference>
<evidence type="ECO:0000313" key="3">
    <source>
        <dbReference type="Proteomes" id="UP001230289"/>
    </source>
</evidence>
<dbReference type="RefSeq" id="WP_308489688.1">
    <property type="nucleotide sequence ID" value="NZ_JAVFCB010000007.1"/>
</dbReference>
<name>A0ABU0XJH7_9MICO</name>
<dbReference type="PANTHER" id="PTHR30595">
    <property type="entry name" value="GLPR-RELATED TRANSCRIPTIONAL REPRESSOR"/>
    <property type="match status" value="1"/>
</dbReference>
<keyword evidence="2" id="KW-0067">ATP-binding</keyword>
<proteinExistence type="predicted"/>
<keyword evidence="3" id="KW-1185">Reference proteome</keyword>
<gene>
    <name evidence="2" type="ORF">RBR11_12540</name>
</gene>
<dbReference type="Pfam" id="PF04326">
    <property type="entry name" value="SLFN_AlbA_2"/>
    <property type="match status" value="1"/>
</dbReference>
<dbReference type="InterPro" id="IPR038461">
    <property type="entry name" value="Schlafen_AlbA_2_dom_sf"/>
</dbReference>
<keyword evidence="2" id="KW-0547">Nucleotide-binding</keyword>
<protein>
    <submittedName>
        <fullName evidence="2">ATP-binding protein</fullName>
    </submittedName>
</protein>
<dbReference type="Gene3D" id="3.30.950.30">
    <property type="entry name" value="Schlafen, AAA domain"/>
    <property type="match status" value="1"/>
</dbReference>
<dbReference type="InterPro" id="IPR007421">
    <property type="entry name" value="Schlafen_AlbA_2_dom"/>
</dbReference>
<evidence type="ECO:0000313" key="2">
    <source>
        <dbReference type="EMBL" id="MDQ4214743.1"/>
    </source>
</evidence>
<dbReference type="Proteomes" id="UP001230289">
    <property type="component" value="Unassembled WGS sequence"/>
</dbReference>
<evidence type="ECO:0000259" key="1">
    <source>
        <dbReference type="Pfam" id="PF04326"/>
    </source>
</evidence>
<accession>A0ABU0XJH7</accession>
<sequence>MSISRHTPTSPDDLASIVSRADTVRVNAATCDNGQGQWRLRMLEIVIGGGRDGSAATRRWVYPAVDLVSFDAPGESVAGWLRERRVALPERAAEHDAFMEPLYWERRESFAQTGYKVVDWPTDEARLISNLQANEPAVPLISAEDAPSFASFYNAAASFFGLGTKTVGRSLPTSGVFRWIDTRARINRVNIDDDEVRVEVEGDSLDGLIVELAGDTPGTAITMPESTDNIRTVTFPVTDGLPTGAWVVVRSGAEWLDRRFLSRPSGFVEEPGVNVEITPKARLDGYIAGRENDTVEFKREIPASEDSKARVMKTVCAFANGAGGSLLFGINDEYEIVGLPATKANRYIDQLSELVDAWVEPSPTCSFDVLQIDDASTVVIELVVSPGAALHGSSKPNEPRKVYVRHHSRSVPARVREIEDIVRNRTAAYRFPQ</sequence>